<dbReference type="Proteomes" id="UP000680805">
    <property type="component" value="Chromosome"/>
</dbReference>
<proteinExistence type="predicted"/>
<dbReference type="EMBL" id="CP076135">
    <property type="protein sequence ID" value="QWG18825.1"/>
    <property type="molecule type" value="Genomic_DNA"/>
</dbReference>
<dbReference type="AlphaFoldDB" id="A0A975RSP7"/>
<gene>
    <name evidence="2" type="ORF">KMZ29_02630</name>
    <name evidence="3" type="ORF">KMZ68_02725</name>
</gene>
<dbReference type="Proteomes" id="UP000680839">
    <property type="component" value="Chromosome"/>
</dbReference>
<reference evidence="2" key="2">
    <citation type="submission" date="2021-06" db="EMBL/GenBank/DDBJ databases">
        <title>Bradyrhizobium sp. S2-20-1 Genome sequencing.</title>
        <authorList>
            <person name="Jin L."/>
        </authorList>
    </citation>
    <scope>NUCLEOTIDE SEQUENCE</scope>
    <source>
        <strain evidence="2">S2-20-1</strain>
    </source>
</reference>
<sequence length="303" mass="34033">MGRPQFPEHSEPCAIFSPRPSVAHNIFAGFVRDTRGRELAPNERFNFYPAFPFCVLTLFFEGAGFKLKGSTAQTSLQVQKPLPRIYLSGPQTNSSVIWNPSGVVSLSVGLYPATFAALSRCDISSLVDQTVPLSRIPNDEIVDTFAKALSTGKPQAAFDLLQDYIERCQQTGRLPHDDLGRSVQDWVHGIGRKASGLVTSLSARQAERRIKKWTGHSRRKLQFYQRAERLLEQTLAMGRAEPQWSAITYDAGFSDQSHMIRDMRRLTGFSPKSLFGRLEEEPFWCYRLFGSHFASLVRADSAP</sequence>
<feature type="domain" description="HTH araC/xylS-type" evidence="1">
    <location>
        <begin position="201"/>
        <end position="277"/>
    </location>
</feature>
<evidence type="ECO:0000313" key="2">
    <source>
        <dbReference type="EMBL" id="QWG13652.1"/>
    </source>
</evidence>
<dbReference type="InterPro" id="IPR018060">
    <property type="entry name" value="HTH_AraC"/>
</dbReference>
<dbReference type="PROSITE" id="PS01124">
    <property type="entry name" value="HTH_ARAC_FAMILY_2"/>
    <property type="match status" value="1"/>
</dbReference>
<dbReference type="GO" id="GO:0003700">
    <property type="term" value="F:DNA-binding transcription factor activity"/>
    <property type="evidence" value="ECO:0007669"/>
    <property type="project" value="InterPro"/>
</dbReference>
<dbReference type="KEGG" id="bsei:KMZ68_02725"/>
<organism evidence="3 4">
    <name type="scientific">Bradyrhizobium sediminis</name>
    <dbReference type="NCBI Taxonomy" id="2840469"/>
    <lineage>
        <taxon>Bacteria</taxon>
        <taxon>Pseudomonadati</taxon>
        <taxon>Pseudomonadota</taxon>
        <taxon>Alphaproteobacteria</taxon>
        <taxon>Hyphomicrobiales</taxon>
        <taxon>Nitrobacteraceae</taxon>
        <taxon>Bradyrhizobium</taxon>
    </lineage>
</organism>
<dbReference type="GO" id="GO:0043565">
    <property type="term" value="F:sequence-specific DNA binding"/>
    <property type="evidence" value="ECO:0007669"/>
    <property type="project" value="InterPro"/>
</dbReference>
<dbReference type="RefSeq" id="WP_215614379.1">
    <property type="nucleotide sequence ID" value="NZ_CP076134.1"/>
</dbReference>
<evidence type="ECO:0000259" key="1">
    <source>
        <dbReference type="PROSITE" id="PS01124"/>
    </source>
</evidence>
<name>A0A975RSP7_9BRAD</name>
<protein>
    <submittedName>
        <fullName evidence="3">AraC family transcriptional regulator</fullName>
    </submittedName>
</protein>
<dbReference type="EMBL" id="CP076134">
    <property type="protein sequence ID" value="QWG13652.1"/>
    <property type="molecule type" value="Genomic_DNA"/>
</dbReference>
<dbReference type="Gene3D" id="1.10.10.60">
    <property type="entry name" value="Homeodomain-like"/>
    <property type="match status" value="1"/>
</dbReference>
<accession>A0A975RSP7</accession>
<evidence type="ECO:0000313" key="4">
    <source>
        <dbReference type="Proteomes" id="UP000680805"/>
    </source>
</evidence>
<evidence type="ECO:0000313" key="3">
    <source>
        <dbReference type="EMBL" id="QWG18825.1"/>
    </source>
</evidence>
<reference evidence="3" key="1">
    <citation type="submission" date="2021-06" db="EMBL/GenBank/DDBJ databases">
        <title>Bradyrhizobium sp. S2-11-2 Genome sequencing.</title>
        <authorList>
            <person name="Jin L."/>
        </authorList>
    </citation>
    <scope>NUCLEOTIDE SEQUENCE</scope>
    <source>
        <strain evidence="3">S2-11-2</strain>
    </source>
</reference>